<protein>
    <recommendedName>
        <fullName evidence="3">ABC transporter substrate-binding protein</fullName>
    </recommendedName>
</protein>
<evidence type="ECO:0008006" key="3">
    <source>
        <dbReference type="Google" id="ProtNLM"/>
    </source>
</evidence>
<organism evidence="1 2">
    <name type="scientific">Mycolicibacterium wolinskyi</name>
    <dbReference type="NCBI Taxonomy" id="59750"/>
    <lineage>
        <taxon>Bacteria</taxon>
        <taxon>Bacillati</taxon>
        <taxon>Actinomycetota</taxon>
        <taxon>Actinomycetes</taxon>
        <taxon>Mycobacteriales</taxon>
        <taxon>Mycobacteriaceae</taxon>
        <taxon>Mycolicibacterium</taxon>
    </lineage>
</organism>
<reference evidence="1 2" key="1">
    <citation type="submission" date="2015-07" db="EMBL/GenBank/DDBJ databases">
        <title>A draft genome sequence of Mycobacterium wolinskyi.</title>
        <authorList>
            <person name="de Man T.J."/>
            <person name="Perry K.A."/>
            <person name="Coulliette A.D."/>
            <person name="Jensen B."/>
            <person name="Toney N.C."/>
            <person name="Limbago B.M."/>
            <person name="Noble-Wang J."/>
        </authorList>
    </citation>
    <scope>NUCLEOTIDE SEQUENCE [LARGE SCALE GENOMIC DNA]</scope>
    <source>
        <strain evidence="1 2">CDC_01</strain>
    </source>
</reference>
<accession>A0A132PTF8</accession>
<dbReference type="Proteomes" id="UP000070612">
    <property type="component" value="Unassembled WGS sequence"/>
</dbReference>
<proteinExistence type="predicted"/>
<gene>
    <name evidence="1" type="ORF">AFM11_05005</name>
</gene>
<sequence length="371" mass="39394">MTALEGITWDHPRGYAALAAAQSEDAAPACEIRWSCQPLEGFESAPIAETASHYDLIVLDHPHIGEAIDTAALRPIDEFVDAATLAEWRASTVGASFDSYFADDRQWAVPLDAATQVSVGTPEIAGDIPATWTDAVEFARDVPTSLPLGGPHPFLTLCAIAISEGAAPAATPDCFLPEDVVATAVTTMRQIVGSADGDINPIGLLERMSASSGPQYCPLVYGYVNYALATLDRPLIFADAPRGSAGVGSVLGGTGIAVSARCAPTAELAAHLRWLVASDTQTVFVPRHHGQPSHRAAWESPDLNAEFGGFYHNTRATVDAAWVRPRYDGFIAVQSHGAEHVRQAVRGDMTPGELSERLTTLHHNASRRVPA</sequence>
<dbReference type="Gene3D" id="3.40.190.10">
    <property type="entry name" value="Periplasmic binding protein-like II"/>
    <property type="match status" value="3"/>
</dbReference>
<dbReference type="RefSeq" id="WP_067844706.1">
    <property type="nucleotide sequence ID" value="NZ_LGTW01000002.1"/>
</dbReference>
<dbReference type="PATRIC" id="fig|59750.3.peg.2882"/>
<comment type="caution">
    <text evidence="1">The sequence shown here is derived from an EMBL/GenBank/DDBJ whole genome shotgun (WGS) entry which is preliminary data.</text>
</comment>
<evidence type="ECO:0000313" key="2">
    <source>
        <dbReference type="Proteomes" id="UP000070612"/>
    </source>
</evidence>
<dbReference type="AlphaFoldDB" id="A0A132PTF8"/>
<dbReference type="SUPFAM" id="SSF53850">
    <property type="entry name" value="Periplasmic binding protein-like II"/>
    <property type="match status" value="1"/>
</dbReference>
<dbReference type="EMBL" id="LGTW01000002">
    <property type="protein sequence ID" value="KWX25595.1"/>
    <property type="molecule type" value="Genomic_DNA"/>
</dbReference>
<name>A0A132PTF8_9MYCO</name>
<keyword evidence="2" id="KW-1185">Reference proteome</keyword>
<evidence type="ECO:0000313" key="1">
    <source>
        <dbReference type="EMBL" id="KWX25595.1"/>
    </source>
</evidence>